<proteinExistence type="predicted"/>
<protein>
    <submittedName>
        <fullName evidence="1">Uncharacterized protein</fullName>
    </submittedName>
</protein>
<evidence type="ECO:0000313" key="2">
    <source>
        <dbReference type="Proteomes" id="UP001610446"/>
    </source>
</evidence>
<reference evidence="1 2" key="1">
    <citation type="submission" date="2024-07" db="EMBL/GenBank/DDBJ databases">
        <title>Section-level genome sequencing and comparative genomics of Aspergillus sections Usti and Cavernicolus.</title>
        <authorList>
            <consortium name="Lawrence Berkeley National Laboratory"/>
            <person name="Nybo J.L."/>
            <person name="Vesth T.C."/>
            <person name="Theobald S."/>
            <person name="Frisvad J.C."/>
            <person name="Larsen T.O."/>
            <person name="Kjaerboelling I."/>
            <person name="Rothschild-Mancinelli K."/>
            <person name="Lyhne E.K."/>
            <person name="Kogle M.E."/>
            <person name="Barry K."/>
            <person name="Clum A."/>
            <person name="Na H."/>
            <person name="Ledsgaard L."/>
            <person name="Lin J."/>
            <person name="Lipzen A."/>
            <person name="Kuo A."/>
            <person name="Riley R."/>
            <person name="Mondo S."/>
            <person name="Labutti K."/>
            <person name="Haridas S."/>
            <person name="Pangalinan J."/>
            <person name="Salamov A.A."/>
            <person name="Simmons B.A."/>
            <person name="Magnuson J.K."/>
            <person name="Chen J."/>
            <person name="Drula E."/>
            <person name="Henrissat B."/>
            <person name="Wiebenga A."/>
            <person name="Lubbers R.J."/>
            <person name="Gomes A.C."/>
            <person name="Makela M.R."/>
            <person name="Stajich J."/>
            <person name="Grigoriev I.V."/>
            <person name="Mortensen U.H."/>
            <person name="De Vries R.P."/>
            <person name="Baker S.E."/>
            <person name="Andersen M.R."/>
        </authorList>
    </citation>
    <scope>NUCLEOTIDE SEQUENCE [LARGE SCALE GENOMIC DNA]</scope>
    <source>
        <strain evidence="1 2">CBS 123904</strain>
    </source>
</reference>
<name>A0ABR4IYH9_9EURO</name>
<keyword evidence="2" id="KW-1185">Reference proteome</keyword>
<gene>
    <name evidence="1" type="ORF">BJY01DRAFT_225657</name>
</gene>
<comment type="caution">
    <text evidence="1">The sequence shown here is derived from an EMBL/GenBank/DDBJ whole genome shotgun (WGS) entry which is preliminary data.</text>
</comment>
<evidence type="ECO:0000313" key="1">
    <source>
        <dbReference type="EMBL" id="KAL2832804.1"/>
    </source>
</evidence>
<accession>A0ABR4IYH9</accession>
<dbReference type="Proteomes" id="UP001610446">
    <property type="component" value="Unassembled WGS sequence"/>
</dbReference>
<dbReference type="EMBL" id="JBFXLU010000253">
    <property type="protein sequence ID" value="KAL2832804.1"/>
    <property type="molecule type" value="Genomic_DNA"/>
</dbReference>
<organism evidence="1 2">
    <name type="scientific">Aspergillus pseudoustus</name>
    <dbReference type="NCBI Taxonomy" id="1810923"/>
    <lineage>
        <taxon>Eukaryota</taxon>
        <taxon>Fungi</taxon>
        <taxon>Dikarya</taxon>
        <taxon>Ascomycota</taxon>
        <taxon>Pezizomycotina</taxon>
        <taxon>Eurotiomycetes</taxon>
        <taxon>Eurotiomycetidae</taxon>
        <taxon>Eurotiales</taxon>
        <taxon>Aspergillaceae</taxon>
        <taxon>Aspergillus</taxon>
        <taxon>Aspergillus subgen. Nidulantes</taxon>
    </lineage>
</organism>
<sequence>MASRSSVDPLKPGESRCNFLCDMRTTRLLRSHSSKFSLSSLVAVGGVAQNKQQILARQPRIDRDPGPLNFFFRFQDVGDGVGRGLSWE</sequence>